<accession>A0AAU8AZV3</accession>
<protein>
    <submittedName>
        <fullName evidence="1">Uncharacterized protein</fullName>
    </submittedName>
</protein>
<organism evidence="1">
    <name type="scientific">Dulem virus 35</name>
    <dbReference type="NCBI Taxonomy" id="3145753"/>
    <lineage>
        <taxon>Viruses</taxon>
        <taxon>Duplodnaviria</taxon>
        <taxon>Heunggongvirae</taxon>
        <taxon>Uroviricota</taxon>
        <taxon>Caudoviricetes</taxon>
    </lineage>
</organism>
<sequence>MIFKQPITGKQNTRAANREGLKIVYDDVAPYAKENSNPQIVKAGLYPRKGLYPGLGLYPRKTVVEREFPDLRRDDLTYPGYALCYPGFSLLNGKYINFPDVPQDYGYISEEWTDGNGDFAYTFVRNGLNPHAGLYPRIFLFPAGRSEKWMGYPALTITFNQKFTSVGILLTFNMMSGDYATVLNMKWYADGVLLSDKDFAPDDVRYFCNNYVRGYDKIVITFKETSKPYRPVFLTRIDYGIYRDFLDDELIETNCLQEINAISENISINTLSFTVRTRSNIPFDMQKKQRLGLYFNNVLLGHFYLKNGARKNKTDYYMDAHDAIGVLDGNEFPGGVYTGQMVPDVVRQIFDGEDYPYEVSEVYAETQLYGYIPYTTKRNALVQIAFAIGAIVDTSNAEGVIIYPQQTEVTGVFDASNTFEGMTLEHTDIVTGIRLTVHSYQKSQESQESEELYNDVLDGTAEIVFSEPHHSLAVTGGTIAKSGDNYAVVSGTGGAVVLTGKKYIHLTSQVTKDNPDIIFNKNIKEVTDATLIHSGNAQAALDRVYAYYQRAESVVGDVLLEDKVLGQVVDVDTGYDGKRTGTLESIDYSFTREIRATVNIHE</sequence>
<dbReference type="EMBL" id="PP511522">
    <property type="protein sequence ID" value="XCD05141.1"/>
    <property type="molecule type" value="Genomic_DNA"/>
</dbReference>
<evidence type="ECO:0000313" key="1">
    <source>
        <dbReference type="EMBL" id="XCD05141.1"/>
    </source>
</evidence>
<proteinExistence type="predicted"/>
<name>A0AAU8AZV3_9CAUD</name>
<reference evidence="1" key="1">
    <citation type="submission" date="2024-03" db="EMBL/GenBank/DDBJ databases">
        <title>Diverse circular DNA viruses in blood, oral, and fecal samples of captive lemurs.</title>
        <authorList>
            <person name="Paietta E.N."/>
            <person name="Kraberger S."/>
            <person name="Lund M.C."/>
            <person name="Custer J.M."/>
            <person name="Vargas K.M."/>
            <person name="Ehmke E.E."/>
            <person name="Yoder A.D."/>
            <person name="Varsani A."/>
        </authorList>
    </citation>
    <scope>NUCLEOTIDE SEQUENCE</scope>
    <source>
        <strain evidence="1">Duke_24FS_4</strain>
    </source>
</reference>